<organism evidence="1 2">
    <name type="scientific">Heyndrickxia acidicola</name>
    <dbReference type="NCBI Taxonomy" id="209389"/>
    <lineage>
        <taxon>Bacteria</taxon>
        <taxon>Bacillati</taxon>
        <taxon>Bacillota</taxon>
        <taxon>Bacilli</taxon>
        <taxon>Bacillales</taxon>
        <taxon>Bacillaceae</taxon>
        <taxon>Heyndrickxia</taxon>
    </lineage>
</organism>
<reference evidence="1 2" key="1">
    <citation type="submission" date="2023-03" db="EMBL/GenBank/DDBJ databases">
        <title>Bacillus Genome Sequencing.</title>
        <authorList>
            <person name="Dunlap C."/>
        </authorList>
    </citation>
    <scope>NUCLEOTIDE SEQUENCE [LARGE SCALE GENOMIC DNA]</scope>
    <source>
        <strain evidence="1 2">B-23453</strain>
    </source>
</reference>
<name>A0ABU6MG34_9BACI</name>
<evidence type="ECO:0000313" key="2">
    <source>
        <dbReference type="Proteomes" id="UP001341444"/>
    </source>
</evidence>
<proteinExistence type="predicted"/>
<sequence>MFVNGQGEAAAEMAGCRSSTRRIVAKNGRNAAMNGKNVAINRKNVAKNEENVAENKANVANYGCAQHPAT</sequence>
<dbReference type="Proteomes" id="UP001341444">
    <property type="component" value="Unassembled WGS sequence"/>
</dbReference>
<dbReference type="RefSeq" id="WP_066268946.1">
    <property type="nucleotide sequence ID" value="NZ_JARMAB010000012.1"/>
</dbReference>
<protein>
    <submittedName>
        <fullName evidence="1">Uncharacterized protein</fullName>
    </submittedName>
</protein>
<gene>
    <name evidence="1" type="ORF">P4T90_09815</name>
</gene>
<dbReference type="EMBL" id="JARMAB010000012">
    <property type="protein sequence ID" value="MED1203373.1"/>
    <property type="molecule type" value="Genomic_DNA"/>
</dbReference>
<evidence type="ECO:0000313" key="1">
    <source>
        <dbReference type="EMBL" id="MED1203373.1"/>
    </source>
</evidence>
<keyword evidence="2" id="KW-1185">Reference proteome</keyword>
<accession>A0ABU6MG34</accession>
<comment type="caution">
    <text evidence="1">The sequence shown here is derived from an EMBL/GenBank/DDBJ whole genome shotgun (WGS) entry which is preliminary data.</text>
</comment>